<feature type="domain" description="T6SS Transcription factor RovC-like DNA binding" evidence="1">
    <location>
        <begin position="153"/>
        <end position="249"/>
    </location>
</feature>
<dbReference type="InterPro" id="IPR053895">
    <property type="entry name" value="DUF7011"/>
</dbReference>
<reference evidence="4" key="1">
    <citation type="submission" date="2015-10" db="EMBL/GenBank/DDBJ databases">
        <authorList>
            <person name="Gilbert D.G."/>
        </authorList>
    </citation>
    <scope>NUCLEOTIDE SEQUENCE</scope>
    <source>
        <strain evidence="4">Phyl III-seqv23</strain>
    </source>
</reference>
<feature type="domain" description="DUF7011" evidence="3">
    <location>
        <begin position="78"/>
        <end position="125"/>
    </location>
</feature>
<organism evidence="4">
    <name type="scientific">Ralstonia solanacearum</name>
    <name type="common">Pseudomonas solanacearum</name>
    <dbReference type="NCBI Taxonomy" id="305"/>
    <lineage>
        <taxon>Bacteria</taxon>
        <taxon>Pseudomonadati</taxon>
        <taxon>Pseudomonadota</taxon>
        <taxon>Betaproteobacteria</taxon>
        <taxon>Burkholderiales</taxon>
        <taxon>Burkholderiaceae</taxon>
        <taxon>Ralstonia</taxon>
        <taxon>Ralstonia solanacearum species complex</taxon>
    </lineage>
</organism>
<dbReference type="EMBL" id="LN899824">
    <property type="protein sequence ID" value="CUV27716.1"/>
    <property type="molecule type" value="Genomic_DNA"/>
</dbReference>
<dbReference type="Pfam" id="PF20109">
    <property type="entry name" value="Trans_reg_dom"/>
    <property type="match status" value="1"/>
</dbReference>
<gene>
    <name evidence="4" type="ORF">RUN1985_v1_100045</name>
</gene>
<dbReference type="AlphaFoldDB" id="A0A0S4UZK3"/>
<sequence>MAELSSDHWYPSAAYLYILHLDGPALAWEYLRRDPDYQSDWRHRHKSPDVAQRWGLRLLEDPGQDARDAHPAWFPDHDTVVQLYPDADPPSNASLFEFWRIPGHKQLIHDGRRLLLIARQPNCCLRLALAPTLEDGKAYVYAVRACQAHCAHYRALASELNKLQAVRDTTPVAVVKPRPSSSALLELHTLQALDGTQAGASLRTVADVLFGRDVVAERWHADGDLRARVRRLVQRGKKLMRGGYRHLAQLAPLEQGRSATDTERP</sequence>
<proteinExistence type="predicted"/>
<evidence type="ECO:0000313" key="4">
    <source>
        <dbReference type="EMBL" id="CUV27716.1"/>
    </source>
</evidence>
<feature type="domain" description="Transcriptional regulator-like" evidence="2">
    <location>
        <begin position="9"/>
        <end position="57"/>
    </location>
</feature>
<accession>A0A0S4UZK3</accession>
<name>A0A0S4UZK3_RALSL</name>
<dbReference type="InterPro" id="IPR045465">
    <property type="entry name" value="Trans_reg_dom"/>
</dbReference>
<evidence type="ECO:0008006" key="5">
    <source>
        <dbReference type="Google" id="ProtNLM"/>
    </source>
</evidence>
<evidence type="ECO:0000259" key="1">
    <source>
        <dbReference type="Pfam" id="PF10074"/>
    </source>
</evidence>
<protein>
    <recommendedName>
        <fullName evidence="5">DUF2285 domain-containing protein</fullName>
    </recommendedName>
</protein>
<dbReference type="InterPro" id="IPR018754">
    <property type="entry name" value="RovC-like_DNA-bd"/>
</dbReference>
<evidence type="ECO:0000259" key="3">
    <source>
        <dbReference type="Pfam" id="PF22791"/>
    </source>
</evidence>
<evidence type="ECO:0000259" key="2">
    <source>
        <dbReference type="Pfam" id="PF20109"/>
    </source>
</evidence>
<dbReference type="Pfam" id="PF10074">
    <property type="entry name" value="RovC_DNA-bd"/>
    <property type="match status" value="1"/>
</dbReference>
<dbReference type="Pfam" id="PF22791">
    <property type="entry name" value="DUF7011"/>
    <property type="match status" value="1"/>
</dbReference>